<dbReference type="InterPro" id="IPR044913">
    <property type="entry name" value="P_trefoil_dom_sf"/>
</dbReference>
<dbReference type="InterPro" id="IPR013780">
    <property type="entry name" value="Glyco_hydro_b"/>
</dbReference>
<dbReference type="PANTHER" id="PTHR22762:SF131">
    <property type="entry name" value="GLYCOSIDE HYDROLASE FAMILY 31 N-TERMINAL DOMAIN-CONTAINING PROTEIN"/>
    <property type="match status" value="1"/>
</dbReference>
<dbReference type="Gene3D" id="4.10.110.10">
    <property type="entry name" value="Spasmolytic Protein, domain 1"/>
    <property type="match status" value="1"/>
</dbReference>
<comment type="caution">
    <text evidence="7">Lacks conserved residue(s) required for the propagation of feature annotation.</text>
</comment>
<keyword evidence="10" id="KW-1185">Reference proteome</keyword>
<dbReference type="InterPro" id="IPR030458">
    <property type="entry name" value="Glyco_hydro_31_AS"/>
</dbReference>
<dbReference type="PROSITE" id="PS51448">
    <property type="entry name" value="P_TREFOIL_2"/>
    <property type="match status" value="1"/>
</dbReference>
<evidence type="ECO:0000256" key="2">
    <source>
        <dbReference type="ARBA" id="ARBA00007806"/>
    </source>
</evidence>
<dbReference type="InterPro" id="IPR011013">
    <property type="entry name" value="Gal_mutarotase_sf_dom"/>
</dbReference>
<dbReference type="EMBL" id="NIRI02000042">
    <property type="protein sequence ID" value="KAG5449949.1"/>
    <property type="molecule type" value="Genomic_DNA"/>
</dbReference>
<dbReference type="PROSITE" id="PS00129">
    <property type="entry name" value="GLYCOSYL_HYDROL_F31_1"/>
    <property type="match status" value="1"/>
</dbReference>
<keyword evidence="5" id="KW-1015">Disulfide bond</keyword>
<comment type="similarity">
    <text evidence="2 8">Belongs to the glycosyl hydrolase 31 family.</text>
</comment>
<dbReference type="Proteomes" id="UP000286415">
    <property type="component" value="Unassembled WGS sequence"/>
</dbReference>
<dbReference type="SUPFAM" id="SSF51011">
    <property type="entry name" value="Glycosyl hydrolase domain"/>
    <property type="match status" value="1"/>
</dbReference>
<dbReference type="InterPro" id="IPR048395">
    <property type="entry name" value="Glyco_hydro_31_C"/>
</dbReference>
<dbReference type="PANTHER" id="PTHR22762">
    <property type="entry name" value="ALPHA-GLUCOSIDASE"/>
    <property type="match status" value="1"/>
</dbReference>
<dbReference type="CDD" id="cd06602">
    <property type="entry name" value="GH31_MGAM_SI_GAA"/>
    <property type="match status" value="1"/>
</dbReference>
<dbReference type="Gene3D" id="3.20.20.80">
    <property type="entry name" value="Glycosidases"/>
    <property type="match status" value="1"/>
</dbReference>
<keyword evidence="6 8" id="KW-0326">Glycosidase</keyword>
<organism evidence="9 10">
    <name type="scientific">Clonorchis sinensis</name>
    <name type="common">Chinese liver fluke</name>
    <dbReference type="NCBI Taxonomy" id="79923"/>
    <lineage>
        <taxon>Eukaryota</taxon>
        <taxon>Metazoa</taxon>
        <taxon>Spiralia</taxon>
        <taxon>Lophotrochozoa</taxon>
        <taxon>Platyhelminthes</taxon>
        <taxon>Trematoda</taxon>
        <taxon>Digenea</taxon>
        <taxon>Opisthorchiida</taxon>
        <taxon>Opisthorchiata</taxon>
        <taxon>Opisthorchiidae</taxon>
        <taxon>Clonorchis</taxon>
    </lineage>
</organism>
<reference evidence="9 10" key="1">
    <citation type="journal article" date="2018" name="Biotechnol. Adv.">
        <title>Improved genomic resources and new bioinformatic workflow for the carcinogenic parasite Clonorchis sinensis: Biotechnological implications.</title>
        <authorList>
            <person name="Wang D."/>
            <person name="Korhonen P.K."/>
            <person name="Gasser R.B."/>
            <person name="Young N.D."/>
        </authorList>
    </citation>
    <scope>NUCLEOTIDE SEQUENCE [LARGE SCALE GENOMIC DNA]</scope>
    <source>
        <strain evidence="9">Cs-k2</strain>
    </source>
</reference>
<accession>A0A419PZA5</accession>
<evidence type="ECO:0000313" key="9">
    <source>
        <dbReference type="EMBL" id="KAG5449949.1"/>
    </source>
</evidence>
<name>A0A419PZA5_CLOSI</name>
<sequence length="904" mass="101268">MLGQTWLLLLVFGSSGLASNAVNSLPPQCGPFPISERLDCYPEAGANKDACINKGCCWSGITFTEPHIPMCYFPKDYRTYTVRNVTQNPRGFVADMEKITSPYGVNEFQNVRVEVLHETKTRLRVRFTIPSDPNRWEPPIPLGKPDVNAPEPTDYAVELEKSPFGIRVVRNDPIRQMLLDSTGDMSVSTIFSDQFLQTSFRLGAEHGFGPGEVRADFPHWLRRTWLRMGLWTRDNAPMKEANLYGVHNFFMGLSPDGSAFGVFLINSNAQEVVLTPLPAITYRTIGGILDFFIFTGPDPMDVTAQYLSLIGHPLLPPYWSLGFHLCRFGYRDSEEVANTVERNIKAGIPVDAQWIDIDYMDAYRVWTVDPTKFGGLPSLIQDTLHSKYGIRNVLIVDPAVSAKDDPTYAPFLDGFKRGIFINDSRTGSPIEGVVWPGDTVFPDFSHPEAEAWLYNLASEFHKSVPFDGLWIDMNEPASFAAGSKTNCDQTNPLDNPPFVPPILDRSLYAKTVCPSALHHDSTHYNRHNLYGYDHARVTHNVLKQLFAGKRPFLLSRSTFSGSGLYTIHWTGDNLSSWPDMRASIAQIINFNLFGIPMVGADICGFRGNTTEELCVRWSQLGAFYPFARNHNDLASIPQDPAVWSKAATEAIRDAIKLRYLLLPYMYSLFYRAHLNGTTVARALAFEFPRDTNTHTVKEQFMLGSCILVTPVLDEGRTDVTGYVPAGYWINLSTGRRDYSTGQVKYFQAPLNVIPILVRGGCVVPFQTSFEVTKVSRKKGIALLVVLSTTDDGTLIPQTGTAKGELFWDDGEADPLNYVYVNFTVANRELHIVPKPLNADTIRSIDPQETQIKSILINGLSQEPKQVLLNKAPVAYTFDEKLQTVRIGCPESTHFTSKIIVTWEF</sequence>
<evidence type="ECO:0000256" key="6">
    <source>
        <dbReference type="ARBA" id="ARBA00023295"/>
    </source>
</evidence>
<reference evidence="9 10" key="2">
    <citation type="journal article" date="2021" name="Genomics">
        <title>High-quality reference genome for Clonorchis sinensis.</title>
        <authorList>
            <person name="Young N.D."/>
            <person name="Stroehlein A.J."/>
            <person name="Kinkar L."/>
            <person name="Wang T."/>
            <person name="Sohn W.M."/>
            <person name="Chang B.C.H."/>
            <person name="Kaur P."/>
            <person name="Weisz D."/>
            <person name="Dudchenko O."/>
            <person name="Aiden E.L."/>
            <person name="Korhonen P.K."/>
            <person name="Gasser R.B."/>
        </authorList>
    </citation>
    <scope>NUCLEOTIDE SEQUENCE [LARGE SCALE GENOMIC DNA]</scope>
    <source>
        <strain evidence="9">Cs-k2</strain>
    </source>
</reference>
<evidence type="ECO:0000256" key="7">
    <source>
        <dbReference type="PROSITE-ProRule" id="PRU00779"/>
    </source>
</evidence>
<dbReference type="Pfam" id="PF21365">
    <property type="entry name" value="Glyco_hydro_31_3rd"/>
    <property type="match status" value="1"/>
</dbReference>
<dbReference type="InterPro" id="IPR017853">
    <property type="entry name" value="GH"/>
</dbReference>
<dbReference type="CDD" id="cd00111">
    <property type="entry name" value="Trefoil"/>
    <property type="match status" value="1"/>
</dbReference>
<keyword evidence="3 8" id="KW-0378">Hydrolase</keyword>
<evidence type="ECO:0000256" key="5">
    <source>
        <dbReference type="ARBA" id="ARBA00023157"/>
    </source>
</evidence>
<evidence type="ECO:0000313" key="10">
    <source>
        <dbReference type="Proteomes" id="UP000286415"/>
    </source>
</evidence>
<dbReference type="InterPro" id="IPR030459">
    <property type="entry name" value="Glyco_hydro_31_CS"/>
</dbReference>
<gene>
    <name evidence="9" type="ORF">CSKR_105949</name>
</gene>
<evidence type="ECO:0000256" key="3">
    <source>
        <dbReference type="ARBA" id="ARBA00022801"/>
    </source>
</evidence>
<evidence type="ECO:0000256" key="8">
    <source>
        <dbReference type="RuleBase" id="RU361185"/>
    </source>
</evidence>
<dbReference type="Pfam" id="PF00088">
    <property type="entry name" value="Trefoil"/>
    <property type="match status" value="1"/>
</dbReference>
<dbReference type="Gene3D" id="2.60.40.1760">
    <property type="entry name" value="glycosyl hydrolase (family 31)"/>
    <property type="match status" value="1"/>
</dbReference>
<dbReference type="InterPro" id="IPR000322">
    <property type="entry name" value="Glyco_hydro_31_TIM"/>
</dbReference>
<dbReference type="GO" id="GO:0030246">
    <property type="term" value="F:carbohydrate binding"/>
    <property type="evidence" value="ECO:0007669"/>
    <property type="project" value="InterPro"/>
</dbReference>
<dbReference type="SUPFAM" id="SSF57492">
    <property type="entry name" value="Trefoil"/>
    <property type="match status" value="1"/>
</dbReference>
<dbReference type="GO" id="GO:0016020">
    <property type="term" value="C:membrane"/>
    <property type="evidence" value="ECO:0007669"/>
    <property type="project" value="UniProtKB-SubCell"/>
</dbReference>
<dbReference type="AlphaFoldDB" id="A0A419PZA5"/>
<protein>
    <submittedName>
        <fullName evidence="9">Lysosomal alpha-glucosidase</fullName>
    </submittedName>
</protein>
<dbReference type="SUPFAM" id="SSF74650">
    <property type="entry name" value="Galactose mutarotase-like"/>
    <property type="match status" value="1"/>
</dbReference>
<dbReference type="OrthoDB" id="5839090at2759"/>
<dbReference type="CDD" id="cd14752">
    <property type="entry name" value="GH31_N"/>
    <property type="match status" value="1"/>
</dbReference>
<dbReference type="InParanoid" id="A0A419PZA5"/>
<dbReference type="STRING" id="79923.A0A419PZA5"/>
<proteinExistence type="inferred from homology"/>
<comment type="caution">
    <text evidence="9">The sequence shown here is derived from an EMBL/GenBank/DDBJ whole genome shotgun (WGS) entry which is preliminary data.</text>
</comment>
<evidence type="ECO:0000256" key="1">
    <source>
        <dbReference type="ARBA" id="ARBA00004370"/>
    </source>
</evidence>
<dbReference type="Gene3D" id="2.60.40.1180">
    <property type="entry name" value="Golgi alpha-mannosidase II"/>
    <property type="match status" value="2"/>
</dbReference>
<dbReference type="InterPro" id="IPR000519">
    <property type="entry name" value="P_trefoil_dom"/>
</dbReference>
<keyword evidence="4" id="KW-0472">Membrane</keyword>
<evidence type="ECO:0000256" key="4">
    <source>
        <dbReference type="ARBA" id="ARBA00023136"/>
    </source>
</evidence>
<dbReference type="PROSITE" id="PS00707">
    <property type="entry name" value="GLYCOSYL_HYDROL_F31_2"/>
    <property type="match status" value="1"/>
</dbReference>
<comment type="subcellular location">
    <subcellularLocation>
        <location evidence="1">Membrane</location>
    </subcellularLocation>
</comment>
<dbReference type="SMART" id="SM00018">
    <property type="entry name" value="PD"/>
    <property type="match status" value="1"/>
</dbReference>
<dbReference type="GO" id="GO:0005975">
    <property type="term" value="P:carbohydrate metabolic process"/>
    <property type="evidence" value="ECO:0007669"/>
    <property type="project" value="InterPro"/>
</dbReference>
<dbReference type="SUPFAM" id="SSF51445">
    <property type="entry name" value="(Trans)glycosidases"/>
    <property type="match status" value="1"/>
</dbReference>
<dbReference type="GO" id="GO:0004558">
    <property type="term" value="F:alpha-1,4-glucosidase activity"/>
    <property type="evidence" value="ECO:0007669"/>
    <property type="project" value="TreeGrafter"/>
</dbReference>
<dbReference type="Pfam" id="PF01055">
    <property type="entry name" value="Glyco_hydro_31_2nd"/>
    <property type="match status" value="1"/>
</dbReference>